<reference evidence="1 2" key="1">
    <citation type="submission" date="2018-06" db="EMBL/GenBank/DDBJ databases">
        <title>The draft genome sequences of strains SCU63 and S1.</title>
        <authorList>
            <person name="Gan L."/>
        </authorList>
    </citation>
    <scope>NUCLEOTIDE SEQUENCE [LARGE SCALE GENOMIC DNA]</scope>
    <source>
        <strain evidence="1 2">SCU63</strain>
    </source>
</reference>
<accession>A0A365L1M4</accession>
<proteinExistence type="predicted"/>
<dbReference type="Proteomes" id="UP000251002">
    <property type="component" value="Unassembled WGS sequence"/>
</dbReference>
<gene>
    <name evidence="1" type="ORF">DP120_06565</name>
</gene>
<sequence length="94" mass="10613">MNKFLKLIIFAVLILAILIIEPFRMEPPTPEVTVNGKEIPTTQGSYCWHGIIISQCVDFIHTTPLDMAKEHNPTLVSRQEKIGIDFHKEPLSGT</sequence>
<evidence type="ECO:0000313" key="1">
    <source>
        <dbReference type="EMBL" id="RAZ79274.1"/>
    </source>
</evidence>
<evidence type="ECO:0000313" key="2">
    <source>
        <dbReference type="Proteomes" id="UP000251002"/>
    </source>
</evidence>
<dbReference type="EMBL" id="QLZR01000002">
    <property type="protein sequence ID" value="RAZ79274.1"/>
    <property type="molecule type" value="Genomic_DNA"/>
</dbReference>
<organism evidence="1 2">
    <name type="scientific">Planococcus halotolerans</name>
    <dbReference type="NCBI Taxonomy" id="2233542"/>
    <lineage>
        <taxon>Bacteria</taxon>
        <taxon>Bacillati</taxon>
        <taxon>Bacillota</taxon>
        <taxon>Bacilli</taxon>
        <taxon>Bacillales</taxon>
        <taxon>Caryophanaceae</taxon>
        <taxon>Planococcus</taxon>
    </lineage>
</organism>
<name>A0A365L1M4_9BACL</name>
<keyword evidence="2" id="KW-1185">Reference proteome</keyword>
<dbReference type="AlphaFoldDB" id="A0A365L1M4"/>
<dbReference type="RefSeq" id="WP_112222852.1">
    <property type="nucleotide sequence ID" value="NZ_CP196859.1"/>
</dbReference>
<protein>
    <submittedName>
        <fullName evidence="1">Uncharacterized protein</fullName>
    </submittedName>
</protein>
<comment type="caution">
    <text evidence="1">The sequence shown here is derived from an EMBL/GenBank/DDBJ whole genome shotgun (WGS) entry which is preliminary data.</text>
</comment>